<dbReference type="InterPro" id="IPR008880">
    <property type="entry name" value="Trigger_fac_C"/>
</dbReference>
<dbReference type="GO" id="GO:0043335">
    <property type="term" value="P:protein unfolding"/>
    <property type="evidence" value="ECO:0007669"/>
    <property type="project" value="TreeGrafter"/>
</dbReference>
<comment type="similarity">
    <text evidence="2 9">Belongs to the FKBP-type PPIase family. Tig subfamily.</text>
</comment>
<dbReference type="InterPro" id="IPR008881">
    <property type="entry name" value="Trigger_fac_ribosome-bd_bac"/>
</dbReference>
<comment type="function">
    <text evidence="9">Involved in protein export. Acts as a chaperone by maintaining the newly synthesized protein in an open conformation. Functions as a peptidyl-prolyl cis-trans isomerase.</text>
</comment>
<evidence type="ECO:0000256" key="8">
    <source>
        <dbReference type="ARBA" id="ARBA00029986"/>
    </source>
</evidence>
<sequence length="474" mass="52816">MQTDVRALNSVDYVLDVTVPAEDLQPQIDAALKRERAQMNLKGFRPGKVPMNVVRRMVGPQVAVQIAEQAIGEAYRTAVAENEEIEPLGQPRLVELDFDFETADQPLKAQVQFGVRPEITLADLSDVPVTRVVRAFTDEDIDADIQRRRDLAAEEEDAPEGTAITTEHVAMVDIQPVDPEGNATGVKQNAARIVMANPDLRPEMVEALEGLTIGDETTVELPHLHGDDEGHDYDDHVDRYKLTVVDVLERVVPEVDADFIKSQTNGESEDLDDLKGQIREELERSWAARANQALEQKMVEEFVLGHRETVAVPETLVEAALDTMFEEAKKQHGGDLPPTFDVDAWREQNRQQAQDQVRWLLIKDALIEEEGLEVTNEDFEAEFEKLSGDGADAELVKQYFSSQPRLLEQMGDQLLNQRVFGALEGRFRVVEKSADEIRAEAEARREAAAKAPVQLTPAAEPAEAGEETEAEDEA</sequence>
<comment type="domain">
    <text evidence="9">Consists of 3 domains; the N-terminus binds the ribosome, the middle domain has PPIase activity, while the C-terminus has intrinsic chaperone activity on its own.</text>
</comment>
<comment type="caution">
    <text evidence="13">The sequence shown here is derived from an EMBL/GenBank/DDBJ whole genome shotgun (WGS) entry which is preliminary data.</text>
</comment>
<dbReference type="GO" id="GO:0051301">
    <property type="term" value="P:cell division"/>
    <property type="evidence" value="ECO:0007669"/>
    <property type="project" value="UniProtKB-KW"/>
</dbReference>
<dbReference type="GO" id="GO:0044183">
    <property type="term" value="F:protein folding chaperone"/>
    <property type="evidence" value="ECO:0007669"/>
    <property type="project" value="TreeGrafter"/>
</dbReference>
<dbReference type="SUPFAM" id="SSF109998">
    <property type="entry name" value="Triger factor/SurA peptide-binding domain-like"/>
    <property type="match status" value="1"/>
</dbReference>
<dbReference type="Pfam" id="PF05698">
    <property type="entry name" value="Trigger_C"/>
    <property type="match status" value="1"/>
</dbReference>
<dbReference type="EMBL" id="MQWD01000001">
    <property type="protein sequence ID" value="PAP76413.1"/>
    <property type="molecule type" value="Genomic_DNA"/>
</dbReference>
<dbReference type="Gene3D" id="3.10.50.40">
    <property type="match status" value="1"/>
</dbReference>
<dbReference type="Pfam" id="PF05697">
    <property type="entry name" value="Trigger_N"/>
    <property type="match status" value="1"/>
</dbReference>
<keyword evidence="9" id="KW-0132">Cell division</keyword>
<dbReference type="AlphaFoldDB" id="A0A271IYW7"/>
<dbReference type="PANTHER" id="PTHR30560">
    <property type="entry name" value="TRIGGER FACTOR CHAPERONE AND PEPTIDYL-PROLYL CIS/TRANS ISOMERASE"/>
    <property type="match status" value="1"/>
</dbReference>
<keyword evidence="5 9" id="KW-0697">Rotamase</keyword>
<dbReference type="Proteomes" id="UP000216339">
    <property type="component" value="Unassembled WGS sequence"/>
</dbReference>
<dbReference type="InterPro" id="IPR005215">
    <property type="entry name" value="Trig_fac"/>
</dbReference>
<keyword evidence="9" id="KW-0963">Cytoplasm</keyword>
<dbReference type="RefSeq" id="WP_179299527.1">
    <property type="nucleotide sequence ID" value="NZ_MQWD01000001.1"/>
</dbReference>
<reference evidence="13 14" key="1">
    <citation type="submission" date="2016-11" db="EMBL/GenBank/DDBJ databases">
        <title>Study of marine rhodopsin-containing bacteria.</title>
        <authorList>
            <person name="Yoshizawa S."/>
            <person name="Kumagai Y."/>
            <person name="Kogure K."/>
        </authorList>
    </citation>
    <scope>NUCLEOTIDE SEQUENCE [LARGE SCALE GENOMIC DNA]</scope>
    <source>
        <strain evidence="13 14">SAORIC-28</strain>
    </source>
</reference>
<dbReference type="PANTHER" id="PTHR30560:SF3">
    <property type="entry name" value="TRIGGER FACTOR-LIKE PROTEIN TIG, CHLOROPLASTIC"/>
    <property type="match status" value="1"/>
</dbReference>
<proteinExistence type="inferred from homology"/>
<dbReference type="PIRSF" id="PIRSF003095">
    <property type="entry name" value="Trigger_factor"/>
    <property type="match status" value="1"/>
</dbReference>
<dbReference type="SUPFAM" id="SSF102735">
    <property type="entry name" value="Trigger factor ribosome-binding domain"/>
    <property type="match status" value="1"/>
</dbReference>
<feature type="domain" description="Trigger factor C-terminal" evidence="12">
    <location>
        <begin position="271"/>
        <end position="421"/>
    </location>
</feature>
<keyword evidence="9" id="KW-0131">Cell cycle</keyword>
<dbReference type="Gene3D" id="1.10.3120.10">
    <property type="entry name" value="Trigger factor, C-terminal domain"/>
    <property type="match status" value="1"/>
</dbReference>
<dbReference type="GO" id="GO:0043022">
    <property type="term" value="F:ribosome binding"/>
    <property type="evidence" value="ECO:0007669"/>
    <property type="project" value="TreeGrafter"/>
</dbReference>
<evidence type="ECO:0000256" key="1">
    <source>
        <dbReference type="ARBA" id="ARBA00000971"/>
    </source>
</evidence>
<dbReference type="InterPro" id="IPR046357">
    <property type="entry name" value="PPIase_dom_sf"/>
</dbReference>
<evidence type="ECO:0000256" key="2">
    <source>
        <dbReference type="ARBA" id="ARBA00005464"/>
    </source>
</evidence>
<evidence type="ECO:0000256" key="6">
    <source>
        <dbReference type="ARBA" id="ARBA00023186"/>
    </source>
</evidence>
<evidence type="ECO:0000256" key="7">
    <source>
        <dbReference type="ARBA" id="ARBA00023235"/>
    </source>
</evidence>
<dbReference type="InterPro" id="IPR037041">
    <property type="entry name" value="Trigger_fac_C_sf"/>
</dbReference>
<protein>
    <recommendedName>
        <fullName evidence="4 9">Trigger factor</fullName>
        <shortName evidence="9">TF</shortName>
        <ecNumber evidence="3 9">5.2.1.8</ecNumber>
    </recommendedName>
    <alternativeName>
        <fullName evidence="8 9">PPIase</fullName>
    </alternativeName>
</protein>
<evidence type="ECO:0000256" key="9">
    <source>
        <dbReference type="HAMAP-Rule" id="MF_00303"/>
    </source>
</evidence>
<dbReference type="InterPro" id="IPR027304">
    <property type="entry name" value="Trigger_fact/SurA_dom_sf"/>
</dbReference>
<evidence type="ECO:0000259" key="11">
    <source>
        <dbReference type="Pfam" id="PF05697"/>
    </source>
</evidence>
<organism evidence="13 14">
    <name type="scientific">Rubrivirga marina</name>
    <dbReference type="NCBI Taxonomy" id="1196024"/>
    <lineage>
        <taxon>Bacteria</taxon>
        <taxon>Pseudomonadati</taxon>
        <taxon>Rhodothermota</taxon>
        <taxon>Rhodothermia</taxon>
        <taxon>Rhodothermales</taxon>
        <taxon>Rubricoccaceae</taxon>
        <taxon>Rubrivirga</taxon>
    </lineage>
</organism>
<keyword evidence="7 9" id="KW-0413">Isomerase</keyword>
<evidence type="ECO:0000256" key="3">
    <source>
        <dbReference type="ARBA" id="ARBA00013194"/>
    </source>
</evidence>
<evidence type="ECO:0000313" key="13">
    <source>
        <dbReference type="EMBL" id="PAP76413.1"/>
    </source>
</evidence>
<dbReference type="Gene3D" id="3.30.70.1050">
    <property type="entry name" value="Trigger factor ribosome-binding domain"/>
    <property type="match status" value="1"/>
</dbReference>
<comment type="catalytic activity">
    <reaction evidence="1 9">
        <text>[protein]-peptidylproline (omega=180) = [protein]-peptidylproline (omega=0)</text>
        <dbReference type="Rhea" id="RHEA:16237"/>
        <dbReference type="Rhea" id="RHEA-COMP:10747"/>
        <dbReference type="Rhea" id="RHEA-COMP:10748"/>
        <dbReference type="ChEBI" id="CHEBI:83833"/>
        <dbReference type="ChEBI" id="CHEBI:83834"/>
        <dbReference type="EC" id="5.2.1.8"/>
    </reaction>
</comment>
<gene>
    <name evidence="9" type="primary">tig</name>
    <name evidence="13" type="ORF">BSZ37_08130</name>
</gene>
<dbReference type="NCBIfam" id="TIGR00115">
    <property type="entry name" value="tig"/>
    <property type="match status" value="1"/>
</dbReference>
<feature type="compositionally biased region" description="Acidic residues" evidence="10">
    <location>
        <begin position="463"/>
        <end position="474"/>
    </location>
</feature>
<accession>A0A271IYW7</accession>
<dbReference type="GO" id="GO:0051083">
    <property type="term" value="P:'de novo' cotranslational protein folding"/>
    <property type="evidence" value="ECO:0007669"/>
    <property type="project" value="TreeGrafter"/>
</dbReference>
<dbReference type="GO" id="GO:0003755">
    <property type="term" value="F:peptidyl-prolyl cis-trans isomerase activity"/>
    <property type="evidence" value="ECO:0007669"/>
    <property type="project" value="UniProtKB-UniRule"/>
</dbReference>
<dbReference type="GO" id="GO:0015031">
    <property type="term" value="P:protein transport"/>
    <property type="evidence" value="ECO:0007669"/>
    <property type="project" value="UniProtKB-UniRule"/>
</dbReference>
<dbReference type="EC" id="5.2.1.8" evidence="3 9"/>
<evidence type="ECO:0000256" key="5">
    <source>
        <dbReference type="ARBA" id="ARBA00023110"/>
    </source>
</evidence>
<evidence type="ECO:0000256" key="4">
    <source>
        <dbReference type="ARBA" id="ARBA00016902"/>
    </source>
</evidence>
<feature type="domain" description="Trigger factor ribosome-binding bacterial" evidence="11">
    <location>
        <begin position="1"/>
        <end position="147"/>
    </location>
</feature>
<dbReference type="GO" id="GO:0005737">
    <property type="term" value="C:cytoplasm"/>
    <property type="evidence" value="ECO:0007669"/>
    <property type="project" value="UniProtKB-SubCell"/>
</dbReference>
<dbReference type="InterPro" id="IPR036611">
    <property type="entry name" value="Trigger_fac_ribosome-bd_sf"/>
</dbReference>
<comment type="subcellular location">
    <subcellularLocation>
        <location evidence="9">Cytoplasm</location>
    </subcellularLocation>
    <text evidence="9">About half TF is bound to the ribosome near the polypeptide exit tunnel while the other half is free in the cytoplasm.</text>
</comment>
<evidence type="ECO:0000313" key="14">
    <source>
        <dbReference type="Proteomes" id="UP000216339"/>
    </source>
</evidence>
<name>A0A271IYW7_9BACT</name>
<dbReference type="HAMAP" id="MF_00303">
    <property type="entry name" value="Trigger_factor_Tig"/>
    <property type="match status" value="1"/>
</dbReference>
<feature type="region of interest" description="Disordered" evidence="10">
    <location>
        <begin position="443"/>
        <end position="474"/>
    </location>
</feature>
<keyword evidence="14" id="KW-1185">Reference proteome</keyword>
<evidence type="ECO:0000259" key="12">
    <source>
        <dbReference type="Pfam" id="PF05698"/>
    </source>
</evidence>
<keyword evidence="6 9" id="KW-0143">Chaperone</keyword>
<evidence type="ECO:0000256" key="10">
    <source>
        <dbReference type="SAM" id="MobiDB-lite"/>
    </source>
</evidence>